<evidence type="ECO:0000313" key="2">
    <source>
        <dbReference type="EMBL" id="KFH06277.1"/>
    </source>
</evidence>
<evidence type="ECO:0000256" key="1">
    <source>
        <dbReference type="SAM" id="Phobius"/>
    </source>
</evidence>
<evidence type="ECO:0000313" key="3">
    <source>
        <dbReference type="Proteomes" id="UP000028821"/>
    </source>
</evidence>
<comment type="caution">
    <text evidence="2">The sequence shown here is derived from an EMBL/GenBank/DDBJ whole genome shotgun (WGS) entry which is preliminary data.</text>
</comment>
<sequence>MESAYFHAEVDRVSIVLFMTIVLSAFSIVVSSVYLKNQQRVTKLEDPNQRTHDGTMKLTFLPEAHNVPDCGVAHPGHLPVEALAGQERETEIQAKGEQTNYRLLTTMLACVVLSSICFCCFTVFVIWSCAYQSPILGVQWSNAHDASYVGNGDAPRSSEILNSTGYRDEGEVHSSVSSSPFTLRETGPRPFVSIWEINTIPLFAVQNMGALSLRWGDDSTLKMTEMILQVTGISRSGSDLNSIGTNNVGATTIFLAGGSTFVVEGERAVLYNSDGNVVKSMTKVVNPSQDRDEGRNIPPEEEGTIQFLGVRRLEPKPGGIFGKPKQTGFAPAMLPNGPPPQPLGPPASFMDAYCRYGCGGMSVTFPYYYRPFFGYGYPLVGTEAMFPQGYGGYPAAPLLASQGGASAIMGASGPVLAGGVPATALGVPGMGAANVVGGVQPVAVALPLR</sequence>
<dbReference type="Proteomes" id="UP000028821">
    <property type="component" value="Unassembled WGS sequence"/>
</dbReference>
<reference evidence="2 3" key="1">
    <citation type="submission" date="2014-04" db="EMBL/GenBank/DDBJ databases">
        <authorList>
            <person name="Sibley D."/>
            <person name="Venepally P."/>
            <person name="Karamycheva S."/>
            <person name="Hadjithomas M."/>
            <person name="Khan A."/>
            <person name="Brunk B."/>
            <person name="Roos D."/>
            <person name="Caler E."/>
            <person name="Lorenzi H."/>
        </authorList>
    </citation>
    <scope>NUCLEOTIDE SEQUENCE [LARGE SCALE GENOMIC DNA]</scope>
    <source>
        <strain evidence="2 3">MAS</strain>
    </source>
</reference>
<proteinExistence type="predicted"/>
<dbReference type="AlphaFoldDB" id="A0A086Q0Z5"/>
<gene>
    <name evidence="2" type="ORF">TGMAS_282020</name>
</gene>
<keyword evidence="1" id="KW-1133">Transmembrane helix</keyword>
<organism evidence="2 3">
    <name type="scientific">Toxoplasma gondii MAS</name>
    <dbReference type="NCBI Taxonomy" id="943118"/>
    <lineage>
        <taxon>Eukaryota</taxon>
        <taxon>Sar</taxon>
        <taxon>Alveolata</taxon>
        <taxon>Apicomplexa</taxon>
        <taxon>Conoidasida</taxon>
        <taxon>Coccidia</taxon>
        <taxon>Eucoccidiorida</taxon>
        <taxon>Eimeriorina</taxon>
        <taxon>Sarcocystidae</taxon>
        <taxon>Toxoplasma</taxon>
    </lineage>
</organism>
<dbReference type="OrthoDB" id="330202at2759"/>
<dbReference type="EMBL" id="AEXC02002300">
    <property type="protein sequence ID" value="KFH06277.1"/>
    <property type="molecule type" value="Genomic_DNA"/>
</dbReference>
<dbReference type="VEuPathDB" id="ToxoDB:TGMAS_282020"/>
<protein>
    <submittedName>
        <fullName evidence="2">Putative transmembrane protein</fullName>
    </submittedName>
</protein>
<accession>A0A086Q0Z5</accession>
<keyword evidence="1 2" id="KW-0812">Transmembrane</keyword>
<feature type="transmembrane region" description="Helical" evidence="1">
    <location>
        <begin position="15"/>
        <end position="35"/>
    </location>
</feature>
<name>A0A086Q0Z5_TOXGO</name>
<keyword evidence="1" id="KW-0472">Membrane</keyword>
<feature type="transmembrane region" description="Helical" evidence="1">
    <location>
        <begin position="103"/>
        <end position="127"/>
    </location>
</feature>